<dbReference type="EMBL" id="GFPF01001851">
    <property type="protein sequence ID" value="MAA12997.1"/>
    <property type="molecule type" value="Transcribed_RNA"/>
</dbReference>
<keyword evidence="1" id="KW-1133">Transmembrane helix</keyword>
<keyword evidence="1" id="KW-0472">Membrane</keyword>
<evidence type="ECO:0000256" key="1">
    <source>
        <dbReference type="SAM" id="Phobius"/>
    </source>
</evidence>
<reference evidence="2" key="1">
    <citation type="journal article" date="2017" name="Parasit. Vectors">
        <title>Sialotranscriptomics of Rhipicephalus zambeziensis reveals intricate expression profiles of secretory proteins and suggests tight temporal transcriptional regulation during blood-feeding.</title>
        <authorList>
            <person name="de Castro M.H."/>
            <person name="de Klerk D."/>
            <person name="Pienaar R."/>
            <person name="Rees D.J.G."/>
            <person name="Mans B.J."/>
        </authorList>
    </citation>
    <scope>NUCLEOTIDE SEQUENCE</scope>
    <source>
        <tissue evidence="2">Salivary glands</tissue>
    </source>
</reference>
<accession>A0A224Y621</accession>
<keyword evidence="1" id="KW-0812">Transmembrane</keyword>
<dbReference type="AlphaFoldDB" id="A0A224Y621"/>
<name>A0A224Y621_9ACAR</name>
<feature type="transmembrane region" description="Helical" evidence="1">
    <location>
        <begin position="103"/>
        <end position="121"/>
    </location>
</feature>
<proteinExistence type="predicted"/>
<sequence length="157" mass="16911">MVLGSGTSITDQERSPSPAPSCYYSFAHRDTRKRKIGSGCVQLLRSRPFPGKVQQPHLVILERHKLKAHQAQKHSVREQATGAFCAFVVSMVLSLKSVTSSSVPLLATVDMMLPLIAILAVSVKTRAAIGNGGILCIVSMVLSHLYITTALDKLAIS</sequence>
<protein>
    <submittedName>
        <fullName evidence="2">Uncharacterized protein</fullName>
    </submittedName>
</protein>
<feature type="transmembrane region" description="Helical" evidence="1">
    <location>
        <begin position="128"/>
        <end position="147"/>
    </location>
</feature>
<evidence type="ECO:0000313" key="2">
    <source>
        <dbReference type="EMBL" id="MAA12997.1"/>
    </source>
</evidence>
<organism evidence="2">
    <name type="scientific">Rhipicephalus zambeziensis</name>
    <dbReference type="NCBI Taxonomy" id="60191"/>
    <lineage>
        <taxon>Eukaryota</taxon>
        <taxon>Metazoa</taxon>
        <taxon>Ecdysozoa</taxon>
        <taxon>Arthropoda</taxon>
        <taxon>Chelicerata</taxon>
        <taxon>Arachnida</taxon>
        <taxon>Acari</taxon>
        <taxon>Parasitiformes</taxon>
        <taxon>Ixodida</taxon>
        <taxon>Ixodoidea</taxon>
        <taxon>Ixodidae</taxon>
        <taxon>Rhipicephalinae</taxon>
        <taxon>Rhipicephalus</taxon>
        <taxon>Rhipicephalus</taxon>
    </lineage>
</organism>